<dbReference type="SMART" id="SM00267">
    <property type="entry name" value="GGDEF"/>
    <property type="match status" value="1"/>
</dbReference>
<dbReference type="SUPFAM" id="SSF55073">
    <property type="entry name" value="Nucleotide cyclase"/>
    <property type="match status" value="1"/>
</dbReference>
<keyword evidence="1" id="KW-0812">Transmembrane</keyword>
<evidence type="ECO:0000256" key="1">
    <source>
        <dbReference type="SAM" id="Phobius"/>
    </source>
</evidence>
<dbReference type="RefSeq" id="WP_006690815.1">
    <property type="nucleotide sequence ID" value="NZ_GG694007.1"/>
</dbReference>
<reference evidence="3 4" key="1">
    <citation type="submission" date="2009-04" db="EMBL/GenBank/DDBJ databases">
        <authorList>
            <person name="Qin X."/>
            <person name="Bachman B."/>
            <person name="Battles P."/>
            <person name="Bell A."/>
            <person name="Bess C."/>
            <person name="Bickham C."/>
            <person name="Chaboub L."/>
            <person name="Chen D."/>
            <person name="Coyle M."/>
            <person name="Deiros D.R."/>
            <person name="Dinh H."/>
            <person name="Forbes L."/>
            <person name="Fowler G."/>
            <person name="Francisco L."/>
            <person name="Fu Q."/>
            <person name="Gubbala S."/>
            <person name="Hale W."/>
            <person name="Han Y."/>
            <person name="Hemphill L."/>
            <person name="Highlander S.K."/>
            <person name="Hirani K."/>
            <person name="Hogues M."/>
            <person name="Jackson L."/>
            <person name="Jakkamsetti A."/>
            <person name="Javaid M."/>
            <person name="Jiang H."/>
            <person name="Korchina V."/>
            <person name="Kovar C."/>
            <person name="Lara F."/>
            <person name="Lee S."/>
            <person name="Mata R."/>
            <person name="Mathew T."/>
            <person name="Moen C."/>
            <person name="Morales K."/>
            <person name="Munidasa M."/>
            <person name="Nazareth L."/>
            <person name="Ngo R."/>
            <person name="Nguyen L."/>
            <person name="Okwuonu G."/>
            <person name="Ongeri F."/>
            <person name="Patil S."/>
            <person name="Petrosino J."/>
            <person name="Pham C."/>
            <person name="Pham P."/>
            <person name="Pu L.-L."/>
            <person name="Puazo M."/>
            <person name="Raj R."/>
            <person name="Reid J."/>
            <person name="Rouhana J."/>
            <person name="Saada N."/>
            <person name="Shang Y."/>
            <person name="Simmons D."/>
            <person name="Thornton R."/>
            <person name="Warren J."/>
            <person name="Weissenberger G."/>
            <person name="Zhang J."/>
            <person name="Zhang L."/>
            <person name="Zhou C."/>
            <person name="Zhu D."/>
            <person name="Muzny D."/>
            <person name="Worley K."/>
            <person name="Gibbs R."/>
        </authorList>
    </citation>
    <scope>NUCLEOTIDE SEQUENCE [LARGE SCALE GENOMIC DNA]</scope>
    <source>
        <strain evidence="3 4">ATCC 43531</strain>
    </source>
</reference>
<dbReference type="GO" id="GO:0052621">
    <property type="term" value="F:diguanylate cyclase activity"/>
    <property type="evidence" value="ECO:0007669"/>
    <property type="project" value="TreeGrafter"/>
</dbReference>
<comment type="caution">
    <text evidence="3">The sequence shown here is derived from an EMBL/GenBank/DDBJ whole genome shotgun (WGS) entry which is preliminary data.</text>
</comment>
<sequence>MKEAAQHALKNAIGLAAFAAIIGSMAFAWQLLNTMPYTDLARSYALVGKDLTHNDILGFHAAEQDWQSYTSPVPPLADDVKAVYLSWEIPQDIPLSIDHILAATTNQNLCVYLDDRLIYTTGQWDGFHNPYGRTLHFIDAKQSLAGKRITFLLHTNYARWLGSVDYFFIGSELTLFQKISISDAIYTASLAIAAALIAFLVMDIIWRGYIRRRHLQLYLIAFLLSIIFWATGTSSVFPRLFGTTQVWAELHFIMLYLMPMLFIKIIEHISPPNYKHSLTGIFGLYGALFAVATTAEALGLNGYMNMLFAFYPILAVTFLYPIFVLLGTSWAKHPACRYGTIAAVSLMIFVAIDALHFEYHLFTSTLSATVFSIYAIIPFVFYLIREQMMQEAQLVRENSTLSRELQETQEEAKHDFLTGAFNRLQLQPSFSQFSHLAEKNHFALSYAIFDIDHFKEVNDTHGHLGGDHVLQGVAEIVQDKIDRRHIFIRYGGDEFILLALHHDLTQMAAFCESLRCAVAETMDGITISFGVSAWHGAGDTMHDLMERADRALYCSKEKGRNAVSKEDEAECC</sequence>
<dbReference type="InterPro" id="IPR050469">
    <property type="entry name" value="Diguanylate_Cyclase"/>
</dbReference>
<dbReference type="Pfam" id="PF00990">
    <property type="entry name" value="GGDEF"/>
    <property type="match status" value="1"/>
</dbReference>
<dbReference type="FunFam" id="3.30.70.270:FF:000001">
    <property type="entry name" value="Diguanylate cyclase domain protein"/>
    <property type="match status" value="1"/>
</dbReference>
<dbReference type="Proteomes" id="UP000005309">
    <property type="component" value="Unassembled WGS sequence"/>
</dbReference>
<dbReference type="InterPro" id="IPR000160">
    <property type="entry name" value="GGDEF_dom"/>
</dbReference>
<feature type="transmembrane region" description="Helical" evidence="1">
    <location>
        <begin position="12"/>
        <end position="32"/>
    </location>
</feature>
<keyword evidence="1" id="KW-1133">Transmembrane helix</keyword>
<evidence type="ECO:0000313" key="4">
    <source>
        <dbReference type="Proteomes" id="UP000005309"/>
    </source>
</evidence>
<name>C4V1U9_9FIRM</name>
<dbReference type="PANTHER" id="PTHR45138">
    <property type="entry name" value="REGULATORY COMPONENTS OF SENSORY TRANSDUCTION SYSTEM"/>
    <property type="match status" value="1"/>
</dbReference>
<dbReference type="NCBIfam" id="TIGR00254">
    <property type="entry name" value="GGDEF"/>
    <property type="match status" value="1"/>
</dbReference>
<feature type="transmembrane region" description="Helical" evidence="1">
    <location>
        <begin position="184"/>
        <end position="205"/>
    </location>
</feature>
<dbReference type="EMBL" id="ACLA01000006">
    <property type="protein sequence ID" value="EEQ49236.1"/>
    <property type="molecule type" value="Genomic_DNA"/>
</dbReference>
<keyword evidence="1" id="KW-0472">Membrane</keyword>
<organism evidence="3 4">
    <name type="scientific">Selenomonas flueggei ATCC 43531</name>
    <dbReference type="NCBI Taxonomy" id="638302"/>
    <lineage>
        <taxon>Bacteria</taxon>
        <taxon>Bacillati</taxon>
        <taxon>Bacillota</taxon>
        <taxon>Negativicutes</taxon>
        <taxon>Selenomonadales</taxon>
        <taxon>Selenomonadaceae</taxon>
        <taxon>Selenomonas</taxon>
    </lineage>
</organism>
<feature type="transmembrane region" description="Helical" evidence="1">
    <location>
        <begin position="246"/>
        <end position="266"/>
    </location>
</feature>
<dbReference type="PANTHER" id="PTHR45138:SF9">
    <property type="entry name" value="DIGUANYLATE CYCLASE DGCM-RELATED"/>
    <property type="match status" value="1"/>
</dbReference>
<evidence type="ECO:0000259" key="2">
    <source>
        <dbReference type="PROSITE" id="PS50887"/>
    </source>
</evidence>
<proteinExistence type="predicted"/>
<feature type="domain" description="GGDEF" evidence="2">
    <location>
        <begin position="442"/>
        <end position="568"/>
    </location>
</feature>
<dbReference type="PROSITE" id="PS50887">
    <property type="entry name" value="GGDEF"/>
    <property type="match status" value="1"/>
</dbReference>
<feature type="transmembrane region" description="Helical" evidence="1">
    <location>
        <begin position="217"/>
        <end position="240"/>
    </location>
</feature>
<accession>C4V1U9</accession>
<dbReference type="AlphaFoldDB" id="C4V1U9"/>
<feature type="transmembrane region" description="Helical" evidence="1">
    <location>
        <begin position="306"/>
        <end position="326"/>
    </location>
</feature>
<dbReference type="InterPro" id="IPR043128">
    <property type="entry name" value="Rev_trsase/Diguanyl_cyclase"/>
</dbReference>
<dbReference type="InterPro" id="IPR029787">
    <property type="entry name" value="Nucleotide_cyclase"/>
</dbReference>
<dbReference type="Gene3D" id="3.30.70.270">
    <property type="match status" value="1"/>
</dbReference>
<feature type="transmembrane region" description="Helical" evidence="1">
    <location>
        <begin position="278"/>
        <end position="300"/>
    </location>
</feature>
<dbReference type="eggNOG" id="COG3706">
    <property type="taxonomic scope" value="Bacteria"/>
</dbReference>
<dbReference type="STRING" id="638302.HMPREF0908_0552"/>
<dbReference type="CDD" id="cd01949">
    <property type="entry name" value="GGDEF"/>
    <property type="match status" value="1"/>
</dbReference>
<dbReference type="OrthoDB" id="1674430at2"/>
<dbReference type="HOGENOM" id="CLU_032807_0_0_9"/>
<gene>
    <name evidence="3" type="ORF">HMPREF0908_0552</name>
</gene>
<feature type="transmembrane region" description="Helical" evidence="1">
    <location>
        <begin position="338"/>
        <end position="355"/>
    </location>
</feature>
<evidence type="ECO:0000313" key="3">
    <source>
        <dbReference type="EMBL" id="EEQ49236.1"/>
    </source>
</evidence>
<feature type="transmembrane region" description="Helical" evidence="1">
    <location>
        <begin position="361"/>
        <end position="384"/>
    </location>
</feature>
<protein>
    <submittedName>
        <fullName evidence="3">Diguanylate cyclase (GGDEF) domain protein</fullName>
    </submittedName>
</protein>
<keyword evidence="4" id="KW-1185">Reference proteome</keyword>